<dbReference type="EMBL" id="VTPC01000726">
    <property type="protein sequence ID" value="KAF2904609.1"/>
    <property type="molecule type" value="Genomic_DNA"/>
</dbReference>
<evidence type="ECO:0000256" key="1">
    <source>
        <dbReference type="ARBA" id="ARBA00004141"/>
    </source>
</evidence>
<evidence type="ECO:0000256" key="6">
    <source>
        <dbReference type="ARBA" id="ARBA00022989"/>
    </source>
</evidence>
<comment type="subcellular location">
    <subcellularLocation>
        <location evidence="1">Membrane</location>
        <topology evidence="1">Multi-pass membrane protein</topology>
    </subcellularLocation>
</comment>
<keyword evidence="7" id="KW-0915">Sodium</keyword>
<keyword evidence="8 12" id="KW-0406">Ion transport</keyword>
<evidence type="ECO:0000256" key="7">
    <source>
        <dbReference type="ARBA" id="ARBA00023053"/>
    </source>
</evidence>
<evidence type="ECO:0000256" key="2">
    <source>
        <dbReference type="ARBA" id="ARBA00007193"/>
    </source>
</evidence>
<evidence type="ECO:0000313" key="14">
    <source>
        <dbReference type="Proteomes" id="UP000801492"/>
    </source>
</evidence>
<evidence type="ECO:0000256" key="4">
    <source>
        <dbReference type="ARBA" id="ARBA00022461"/>
    </source>
</evidence>
<dbReference type="Gene3D" id="2.60.470.10">
    <property type="entry name" value="Acid-sensing ion channels like domains"/>
    <property type="match status" value="1"/>
</dbReference>
<keyword evidence="5 12" id="KW-0812">Transmembrane</keyword>
<evidence type="ECO:0000256" key="12">
    <source>
        <dbReference type="RuleBase" id="RU000679"/>
    </source>
</evidence>
<keyword evidence="10 12" id="KW-0739">Sodium transport</keyword>
<keyword evidence="9" id="KW-0472">Membrane</keyword>
<evidence type="ECO:0000256" key="10">
    <source>
        <dbReference type="ARBA" id="ARBA00023201"/>
    </source>
</evidence>
<evidence type="ECO:0000313" key="13">
    <source>
        <dbReference type="EMBL" id="KAF2904609.1"/>
    </source>
</evidence>
<keyword evidence="4 12" id="KW-0894">Sodium channel</keyword>
<dbReference type="PANTHER" id="PTHR11690:SF288">
    <property type="entry name" value="AMILORIDE-SENSITIVE NA+ CHANNEL-RELATED"/>
    <property type="match status" value="1"/>
</dbReference>
<dbReference type="InterPro" id="IPR001873">
    <property type="entry name" value="ENaC"/>
</dbReference>
<evidence type="ECO:0000256" key="5">
    <source>
        <dbReference type="ARBA" id="ARBA00022692"/>
    </source>
</evidence>
<keyword evidence="11 12" id="KW-0407">Ion channel</keyword>
<protein>
    <submittedName>
        <fullName evidence="13">Uncharacterized protein</fullName>
    </submittedName>
</protein>
<organism evidence="13 14">
    <name type="scientific">Ignelater luminosus</name>
    <name type="common">Cucubano</name>
    <name type="synonym">Pyrophorus luminosus</name>
    <dbReference type="NCBI Taxonomy" id="2038154"/>
    <lineage>
        <taxon>Eukaryota</taxon>
        <taxon>Metazoa</taxon>
        <taxon>Ecdysozoa</taxon>
        <taxon>Arthropoda</taxon>
        <taxon>Hexapoda</taxon>
        <taxon>Insecta</taxon>
        <taxon>Pterygota</taxon>
        <taxon>Neoptera</taxon>
        <taxon>Endopterygota</taxon>
        <taxon>Coleoptera</taxon>
        <taxon>Polyphaga</taxon>
        <taxon>Elateriformia</taxon>
        <taxon>Elateroidea</taxon>
        <taxon>Elateridae</taxon>
        <taxon>Agrypninae</taxon>
        <taxon>Pyrophorini</taxon>
        <taxon>Ignelater</taxon>
    </lineage>
</organism>
<evidence type="ECO:0000256" key="3">
    <source>
        <dbReference type="ARBA" id="ARBA00022448"/>
    </source>
</evidence>
<dbReference type="Proteomes" id="UP000801492">
    <property type="component" value="Unassembled WGS sequence"/>
</dbReference>
<keyword evidence="6" id="KW-1133">Transmembrane helix</keyword>
<evidence type="ECO:0000256" key="9">
    <source>
        <dbReference type="ARBA" id="ARBA00023136"/>
    </source>
</evidence>
<dbReference type="AlphaFoldDB" id="A0A8K0DI90"/>
<evidence type="ECO:0000256" key="8">
    <source>
        <dbReference type="ARBA" id="ARBA00023065"/>
    </source>
</evidence>
<name>A0A8K0DI90_IGNLU</name>
<dbReference type="Pfam" id="PF00858">
    <property type="entry name" value="ASC"/>
    <property type="match status" value="1"/>
</dbReference>
<feature type="non-terminal residue" evidence="13">
    <location>
        <position position="1"/>
    </location>
</feature>
<comment type="caution">
    <text evidence="13">The sequence shown here is derived from an EMBL/GenBank/DDBJ whole genome shotgun (WGS) entry which is preliminary data.</text>
</comment>
<accession>A0A8K0DI90</accession>
<dbReference type="OrthoDB" id="6021021at2759"/>
<sequence>ASPPITDDGFAIWQGKECKRDILSDIYTSGGLCYSFNIIDPKEILVDPEEYKTTTYHTKSKGWSLEGGYQSEDRTDDFPKRTFISGVSGGLQIDLLIDGSHIDRFCSDTFDGFQVTIHHPAEFPNMDASFSVPLDQIVSVAIKPKLITVSEELKNYRPKYRKCYFSNERHLTYFRSYSQHNCLSECFTNYTIQKCGCVAFYMPKSKLFPICGPASIECVETSRSKGFSFACHCINSCFF</sequence>
<dbReference type="GO" id="GO:0005886">
    <property type="term" value="C:plasma membrane"/>
    <property type="evidence" value="ECO:0007669"/>
    <property type="project" value="TreeGrafter"/>
</dbReference>
<dbReference type="PANTHER" id="PTHR11690">
    <property type="entry name" value="AMILORIDE-SENSITIVE SODIUM CHANNEL-RELATED"/>
    <property type="match status" value="1"/>
</dbReference>
<reference evidence="13" key="1">
    <citation type="submission" date="2019-08" db="EMBL/GenBank/DDBJ databases">
        <title>The genome of the North American firefly Photinus pyralis.</title>
        <authorList>
            <consortium name="Photinus pyralis genome working group"/>
            <person name="Fallon T.R."/>
            <person name="Sander Lower S.E."/>
            <person name="Weng J.-K."/>
        </authorList>
    </citation>
    <scope>NUCLEOTIDE SEQUENCE</scope>
    <source>
        <strain evidence="13">TRF0915ILg1</strain>
        <tissue evidence="13">Whole body</tissue>
    </source>
</reference>
<gene>
    <name evidence="13" type="ORF">ILUMI_01564</name>
</gene>
<dbReference type="GO" id="GO:0015280">
    <property type="term" value="F:ligand-gated sodium channel activity"/>
    <property type="evidence" value="ECO:0007669"/>
    <property type="project" value="TreeGrafter"/>
</dbReference>
<keyword evidence="3 12" id="KW-0813">Transport</keyword>
<comment type="similarity">
    <text evidence="2 12">Belongs to the amiloride-sensitive sodium channel (TC 1.A.6) family.</text>
</comment>
<proteinExistence type="inferred from homology"/>
<keyword evidence="14" id="KW-1185">Reference proteome</keyword>
<evidence type="ECO:0000256" key="11">
    <source>
        <dbReference type="ARBA" id="ARBA00023303"/>
    </source>
</evidence>